<dbReference type="Proteomes" id="UP000035651">
    <property type="component" value="Plasmid pPF72-1"/>
</dbReference>
<organism evidence="1 2">
    <name type="scientific">Pandoraea faecigallinarum</name>
    <dbReference type="NCBI Taxonomy" id="656179"/>
    <lineage>
        <taxon>Bacteria</taxon>
        <taxon>Pseudomonadati</taxon>
        <taxon>Pseudomonadota</taxon>
        <taxon>Betaproteobacteria</taxon>
        <taxon>Burkholderiales</taxon>
        <taxon>Burkholderiaceae</taxon>
        <taxon>Pandoraea</taxon>
    </lineage>
</organism>
<geneLocation type="plasmid" evidence="1 2">
    <name>pPF72-1</name>
</geneLocation>
<name>A0A0H3X336_9BURK</name>
<sequence length="76" mass="8872">MEADMPSRSLHHWIVVLGCAYMEYTFTPWDGRYHYRRTVDFGLVVWCRSAALDVPTKLRICPTGHAHRAGDRQRLP</sequence>
<reference evidence="1" key="1">
    <citation type="submission" date="2016-06" db="EMBL/GenBank/DDBJ databases">
        <title>Complete Genome Sequence of Pandoraea faecigallinarum DSM-23572.</title>
        <authorList>
            <person name="Yong D."/>
            <person name="Ee R."/>
            <person name="Lim Y.-L."/>
            <person name="Yin W.-F."/>
            <person name="Chan K.-G."/>
        </authorList>
    </citation>
    <scope>NUCLEOTIDE SEQUENCE</scope>
    <source>
        <strain evidence="1">DSM 23572</strain>
        <plasmid evidence="1">pPF72-1</plasmid>
    </source>
</reference>
<gene>
    <name evidence="1" type="ORF">AB870_23410</name>
</gene>
<dbReference type="EMBL" id="CP011808">
    <property type="protein sequence ID" value="AKM33186.1"/>
    <property type="molecule type" value="Genomic_DNA"/>
</dbReference>
<dbReference type="PATRIC" id="fig|656179.3.peg.5008"/>
<dbReference type="AlphaFoldDB" id="A0A0H3X336"/>
<evidence type="ECO:0000313" key="1">
    <source>
        <dbReference type="EMBL" id="AKM33186.1"/>
    </source>
</evidence>
<evidence type="ECO:0000313" key="2">
    <source>
        <dbReference type="Proteomes" id="UP000035651"/>
    </source>
</evidence>
<protein>
    <submittedName>
        <fullName evidence="1">Uncharacterized protein</fullName>
    </submittedName>
</protein>
<keyword evidence="2" id="KW-1185">Reference proteome</keyword>
<accession>A0A0H3X336</accession>
<dbReference type="KEGG" id="pfg:AB870_23410"/>
<keyword evidence="1" id="KW-0614">Plasmid</keyword>
<proteinExistence type="predicted"/>